<evidence type="ECO:0000313" key="2">
    <source>
        <dbReference type="Proteomes" id="UP001214043"/>
    </source>
</evidence>
<proteinExistence type="predicted"/>
<gene>
    <name evidence="1" type="ORF">PUV54_13990</name>
</gene>
<dbReference type="Proteomes" id="UP001214043">
    <property type="component" value="Chromosome"/>
</dbReference>
<dbReference type="RefSeq" id="WP_274492884.1">
    <property type="nucleotide sequence ID" value="NZ_CP118166.1"/>
</dbReference>
<dbReference type="KEGG" id="hfl:PUV54_13990"/>
<sequence>MVQGSSNIEVNILGEDYVRQYVNQEDLPDSIRKSVEQMLIDDERARALARKLSNSKPIRISWRLQQHIRFAIAECCAVLSDYMYYSQKAGGSSLLERIAAECAERRMEILSGLYSLMPDAPRRESNVDISPRQMERIKLEGPGLRALLRRDRTLKAVLERAFEEVQQPLIKTRIADWIAAIEGDQQLVRWLERRNPFIVEPQRTARYQ</sequence>
<dbReference type="EMBL" id="CP118166">
    <property type="protein sequence ID" value="WDI31062.1"/>
    <property type="molecule type" value="Genomic_DNA"/>
</dbReference>
<protein>
    <submittedName>
        <fullName evidence="1">Uncharacterized protein</fullName>
    </submittedName>
</protein>
<name>A0AAF0CGT0_9PROT</name>
<keyword evidence="2" id="KW-1185">Reference proteome</keyword>
<evidence type="ECO:0000313" key="1">
    <source>
        <dbReference type="EMBL" id="WDI31062.1"/>
    </source>
</evidence>
<reference evidence="1" key="1">
    <citation type="submission" date="2023-02" db="EMBL/GenBank/DDBJ databases">
        <title>Genome sequence of Hyphococcus flavus.</title>
        <authorList>
            <person name="Rong J.-C."/>
            <person name="Zhao Q."/>
            <person name="Yi M."/>
            <person name="Wu J.-Y."/>
        </authorList>
    </citation>
    <scope>NUCLEOTIDE SEQUENCE</scope>
    <source>
        <strain evidence="1">MCCC 1K03223</strain>
    </source>
</reference>
<organism evidence="1 2">
    <name type="scientific">Hyphococcus flavus</name>
    <dbReference type="NCBI Taxonomy" id="1866326"/>
    <lineage>
        <taxon>Bacteria</taxon>
        <taxon>Pseudomonadati</taxon>
        <taxon>Pseudomonadota</taxon>
        <taxon>Alphaproteobacteria</taxon>
        <taxon>Parvularculales</taxon>
        <taxon>Parvularculaceae</taxon>
        <taxon>Hyphococcus</taxon>
    </lineage>
</organism>
<accession>A0AAF0CGT0</accession>
<dbReference type="AlphaFoldDB" id="A0AAF0CGT0"/>